<name>F4S7Y4_MELLP</name>
<dbReference type="OrthoDB" id="10479846at2759"/>
<dbReference type="InParanoid" id="F4S7Y4"/>
<evidence type="ECO:0000256" key="1">
    <source>
        <dbReference type="SAM" id="MobiDB-lite"/>
    </source>
</evidence>
<dbReference type="KEGG" id="mlr:MELLADRAFT_68721"/>
<keyword evidence="3" id="KW-1185">Reference proteome</keyword>
<gene>
    <name evidence="2" type="ORF">MELLADRAFT_68721</name>
</gene>
<evidence type="ECO:0000313" key="3">
    <source>
        <dbReference type="Proteomes" id="UP000001072"/>
    </source>
</evidence>
<feature type="region of interest" description="Disordered" evidence="1">
    <location>
        <begin position="87"/>
        <end position="107"/>
    </location>
</feature>
<accession>F4S7Y4</accession>
<organism evidence="3">
    <name type="scientific">Melampsora larici-populina (strain 98AG31 / pathotype 3-4-7)</name>
    <name type="common">Poplar leaf rust fungus</name>
    <dbReference type="NCBI Taxonomy" id="747676"/>
    <lineage>
        <taxon>Eukaryota</taxon>
        <taxon>Fungi</taxon>
        <taxon>Dikarya</taxon>
        <taxon>Basidiomycota</taxon>
        <taxon>Pucciniomycotina</taxon>
        <taxon>Pucciniomycetes</taxon>
        <taxon>Pucciniales</taxon>
        <taxon>Melampsoraceae</taxon>
        <taxon>Melampsora</taxon>
    </lineage>
</organism>
<dbReference type="GeneID" id="18931097"/>
<dbReference type="Proteomes" id="UP000001072">
    <property type="component" value="Unassembled WGS sequence"/>
</dbReference>
<dbReference type="AlphaFoldDB" id="F4S7Y4"/>
<dbReference type="RefSeq" id="XP_007417499.1">
    <property type="nucleotide sequence ID" value="XM_007417437.1"/>
</dbReference>
<feature type="compositionally biased region" description="Polar residues" evidence="1">
    <location>
        <begin position="87"/>
        <end position="100"/>
    </location>
</feature>
<dbReference type="HOGENOM" id="CLU_806711_0_0_1"/>
<sequence>MSLRRNKSISQYYVLQILIHLLLNYHYQLCSLIELCELRRPRTSSLSISEGDFKTEQIELSSQLEKVSEIQPADEASVILQVVPENPQSGEVQGGRQSRQSSEDDWGMRESEWDEFTKFSKNIPGIRSFDPKYPKLIREIAYTIISPQDLWSRRLKRMCERFYTQGIQTDPNEQVSLLKALHRFTELYKMPFEAVQIVLGALARMELFVNEGYEKNWLVEHQKTESKYVELMLEFIDSLDSSGEYAEFRRIQANLGDYGVKLKKLSFQQYEKYLFKFWISRESQKIDVMQEIVELQLILIKRINPSNSKKRLQSNIAETLRNDPSLGYLTERFIDNLNSLQQKK</sequence>
<proteinExistence type="predicted"/>
<protein>
    <submittedName>
        <fullName evidence="2">Uncharacterized protein</fullName>
    </submittedName>
</protein>
<dbReference type="EMBL" id="GL883162">
    <property type="protein sequence ID" value="EGF99247.1"/>
    <property type="molecule type" value="Genomic_DNA"/>
</dbReference>
<evidence type="ECO:0000313" key="2">
    <source>
        <dbReference type="EMBL" id="EGF99247.1"/>
    </source>
</evidence>
<reference evidence="3" key="1">
    <citation type="journal article" date="2011" name="Proc. Natl. Acad. Sci. U.S.A.">
        <title>Obligate biotrophy features unraveled by the genomic analysis of rust fungi.</title>
        <authorList>
            <person name="Duplessis S."/>
            <person name="Cuomo C.A."/>
            <person name="Lin Y.-C."/>
            <person name="Aerts A."/>
            <person name="Tisserant E."/>
            <person name="Veneault-Fourrey C."/>
            <person name="Joly D.L."/>
            <person name="Hacquard S."/>
            <person name="Amselem J."/>
            <person name="Cantarel B.L."/>
            <person name="Chiu R."/>
            <person name="Coutinho P.M."/>
            <person name="Feau N."/>
            <person name="Field M."/>
            <person name="Frey P."/>
            <person name="Gelhaye E."/>
            <person name="Goldberg J."/>
            <person name="Grabherr M.G."/>
            <person name="Kodira C.D."/>
            <person name="Kohler A."/>
            <person name="Kuees U."/>
            <person name="Lindquist E.A."/>
            <person name="Lucas S.M."/>
            <person name="Mago R."/>
            <person name="Mauceli E."/>
            <person name="Morin E."/>
            <person name="Murat C."/>
            <person name="Pangilinan J.L."/>
            <person name="Park R."/>
            <person name="Pearson M."/>
            <person name="Quesneville H."/>
            <person name="Rouhier N."/>
            <person name="Sakthikumar S."/>
            <person name="Salamov A.A."/>
            <person name="Schmutz J."/>
            <person name="Selles B."/>
            <person name="Shapiro H."/>
            <person name="Tanguay P."/>
            <person name="Tuskan G.A."/>
            <person name="Henrissat B."/>
            <person name="Van de Peer Y."/>
            <person name="Rouze P."/>
            <person name="Ellis J.G."/>
            <person name="Dodds P.N."/>
            <person name="Schein J.E."/>
            <person name="Zhong S."/>
            <person name="Hamelin R.C."/>
            <person name="Grigoriev I.V."/>
            <person name="Szabo L.J."/>
            <person name="Martin F."/>
        </authorList>
    </citation>
    <scope>NUCLEOTIDE SEQUENCE [LARGE SCALE GENOMIC DNA]</scope>
    <source>
        <strain evidence="3">98AG31 / pathotype 3-4-7</strain>
    </source>
</reference>
<dbReference type="VEuPathDB" id="FungiDB:MELLADRAFT_68721"/>